<dbReference type="SUPFAM" id="SSF52047">
    <property type="entry name" value="RNI-like"/>
    <property type="match status" value="1"/>
</dbReference>
<evidence type="ECO:0000256" key="1">
    <source>
        <dbReference type="SAM" id="MobiDB-lite"/>
    </source>
</evidence>
<feature type="compositionally biased region" description="Basic and acidic residues" evidence="1">
    <location>
        <begin position="643"/>
        <end position="652"/>
    </location>
</feature>
<accession>A0AAD8YEM3</accession>
<feature type="compositionally biased region" description="Polar residues" evidence="1">
    <location>
        <begin position="23"/>
        <end position="42"/>
    </location>
</feature>
<dbReference type="EMBL" id="JATAAI010000006">
    <property type="protein sequence ID" value="KAK1745089.1"/>
    <property type="molecule type" value="Genomic_DNA"/>
</dbReference>
<protein>
    <submittedName>
        <fullName evidence="2">Uncharacterized protein</fullName>
    </submittedName>
</protein>
<organism evidence="2 3">
    <name type="scientific">Skeletonema marinoi</name>
    <dbReference type="NCBI Taxonomy" id="267567"/>
    <lineage>
        <taxon>Eukaryota</taxon>
        <taxon>Sar</taxon>
        <taxon>Stramenopiles</taxon>
        <taxon>Ochrophyta</taxon>
        <taxon>Bacillariophyta</taxon>
        <taxon>Coscinodiscophyceae</taxon>
        <taxon>Thalassiosirophycidae</taxon>
        <taxon>Thalassiosirales</taxon>
        <taxon>Skeletonemataceae</taxon>
        <taxon>Skeletonema</taxon>
        <taxon>Skeletonema marinoi-dohrnii complex</taxon>
    </lineage>
</organism>
<comment type="caution">
    <text evidence="2">The sequence shown here is derived from an EMBL/GenBank/DDBJ whole genome shotgun (WGS) entry which is preliminary data.</text>
</comment>
<proteinExistence type="predicted"/>
<feature type="region of interest" description="Disordered" evidence="1">
    <location>
        <begin position="627"/>
        <end position="666"/>
    </location>
</feature>
<dbReference type="AlphaFoldDB" id="A0AAD8YEM3"/>
<gene>
    <name evidence="2" type="ORF">QTG54_004380</name>
</gene>
<dbReference type="Proteomes" id="UP001224775">
    <property type="component" value="Unassembled WGS sequence"/>
</dbReference>
<feature type="compositionally biased region" description="Acidic residues" evidence="1">
    <location>
        <begin position="87"/>
        <end position="97"/>
    </location>
</feature>
<dbReference type="InterPro" id="IPR032675">
    <property type="entry name" value="LRR_dom_sf"/>
</dbReference>
<sequence length="683" mass="78292">MTDTITALTGKCTKSTDIWNRGTQLQNFDNNNTTESSAPTKENGTDAYLSLTVTNSSAASSAKSSLSFEEKSTQRGANHAQEKQKEEEEEEDEDDDSQCTTERFFIVKSTYPKFSKWDSTDHEIAECERRAKTFHDIVPPIAGFDSEYHADYEARKVRNNCKAFRGACAPLDDDGDFSEYEDYHFNSYDEPPWDSDVLGEHDREEEVIIDVMTLKQYKQSLLKRRPTKSTSRLGQRFQCEETLQAYECKLRVRDSGCSAYYSYPSAQLWDIKAEMEVKEGVNWRKDAERKMRPEIDRVKSFMFKGRQHGVFGWLLETCHHDDFDSDSVDEHEVKMCALLRHLQACKGLHELFIQLNTDITDNFLQHQKLMQYANVISKTFIQKVIHVAPHLDQLRVLSFGPSITLHPRALEALSRSLPSLERLDISFALSMQFAPHGSDEVAKYYPYEDPLLACVNELDKLNRLDLGFELVDFHYTDSNGRKRSVKKSRISCLISEVALQEIRESIMDVGGIVTESITTRPPPWQEEESDKRMRALQEMIMDPQLDMATQEAAMEKYRDHMEYSAEFSTVPDERHQSNFELLLEASGRCNAIEEARLHEHQQQRAIQQPPAKDILVERKSLGTIAISETSDNVGTDPHLNKPANDKDIHTIDDVEEQPSTPNSKKRISNVTVDDAVNSKRYCV</sequence>
<feature type="region of interest" description="Disordered" evidence="1">
    <location>
        <begin position="59"/>
        <end position="99"/>
    </location>
</feature>
<keyword evidence="3" id="KW-1185">Reference proteome</keyword>
<feature type="region of interest" description="Disordered" evidence="1">
    <location>
        <begin position="23"/>
        <end position="46"/>
    </location>
</feature>
<evidence type="ECO:0000313" key="2">
    <source>
        <dbReference type="EMBL" id="KAK1745089.1"/>
    </source>
</evidence>
<name>A0AAD8YEM3_9STRA</name>
<reference evidence="2" key="1">
    <citation type="submission" date="2023-06" db="EMBL/GenBank/DDBJ databases">
        <title>Survivors Of The Sea: Transcriptome response of Skeletonema marinoi to long-term dormancy.</title>
        <authorList>
            <person name="Pinder M.I.M."/>
            <person name="Kourtchenko O."/>
            <person name="Robertson E.K."/>
            <person name="Larsson T."/>
            <person name="Maumus F."/>
            <person name="Osuna-Cruz C.M."/>
            <person name="Vancaester E."/>
            <person name="Stenow R."/>
            <person name="Vandepoele K."/>
            <person name="Ploug H."/>
            <person name="Bruchert V."/>
            <person name="Godhe A."/>
            <person name="Topel M."/>
        </authorList>
    </citation>
    <scope>NUCLEOTIDE SEQUENCE</scope>
    <source>
        <strain evidence="2">R05AC</strain>
    </source>
</reference>
<dbReference type="Gene3D" id="3.80.10.10">
    <property type="entry name" value="Ribonuclease Inhibitor"/>
    <property type="match status" value="1"/>
</dbReference>
<evidence type="ECO:0000313" key="3">
    <source>
        <dbReference type="Proteomes" id="UP001224775"/>
    </source>
</evidence>